<protein>
    <submittedName>
        <fullName evidence="1">Uncharacterized protein</fullName>
    </submittedName>
</protein>
<gene>
    <name evidence="1" type="ORF">METZ01_LOCUS293298</name>
</gene>
<name>A0A382LUN6_9ZZZZ</name>
<organism evidence="1">
    <name type="scientific">marine metagenome</name>
    <dbReference type="NCBI Taxonomy" id="408172"/>
    <lineage>
        <taxon>unclassified sequences</taxon>
        <taxon>metagenomes</taxon>
        <taxon>ecological metagenomes</taxon>
    </lineage>
</organism>
<dbReference type="GO" id="GO:0006355">
    <property type="term" value="P:regulation of DNA-templated transcription"/>
    <property type="evidence" value="ECO:0007669"/>
    <property type="project" value="InterPro"/>
</dbReference>
<dbReference type="AlphaFoldDB" id="A0A382LUN6"/>
<reference evidence="1" key="1">
    <citation type="submission" date="2018-05" db="EMBL/GenBank/DDBJ databases">
        <authorList>
            <person name="Lanie J.A."/>
            <person name="Ng W.-L."/>
            <person name="Kazmierczak K.M."/>
            <person name="Andrzejewski T.M."/>
            <person name="Davidsen T.M."/>
            <person name="Wayne K.J."/>
            <person name="Tettelin H."/>
            <person name="Glass J.I."/>
            <person name="Rusch D."/>
            <person name="Podicherti R."/>
            <person name="Tsui H.-C.T."/>
            <person name="Winkler M.E."/>
        </authorList>
    </citation>
    <scope>NUCLEOTIDE SEQUENCE</scope>
</reference>
<accession>A0A382LUN6</accession>
<proteinExistence type="predicted"/>
<dbReference type="Gene3D" id="2.30.31.10">
    <property type="entry name" value="Transcriptional Coactivator Pc4, Chain A"/>
    <property type="match status" value="1"/>
</dbReference>
<evidence type="ECO:0000313" key="1">
    <source>
        <dbReference type="EMBL" id="SVC40444.1"/>
    </source>
</evidence>
<dbReference type="InterPro" id="IPR009044">
    <property type="entry name" value="ssDNA-bd_transcriptional_reg"/>
</dbReference>
<dbReference type="GO" id="GO:0003677">
    <property type="term" value="F:DNA binding"/>
    <property type="evidence" value="ECO:0007669"/>
    <property type="project" value="InterPro"/>
</dbReference>
<sequence>MIHFYKPNQWNTGCCCSFSYNTGDKSFYVQLLKQLSWDTEKSKGKFDTSSRSTCKYTASEIGSFIDCIETGREFSSFHKTAKENTSFSFKAKIKDDKKDGFVFTLTKMPVKGEKKSYSIGFTFGESKFLKQFLSTALGMHSVALIKENNEAIAKSLAAKQNEREF</sequence>
<dbReference type="EMBL" id="UINC01089389">
    <property type="protein sequence ID" value="SVC40444.1"/>
    <property type="molecule type" value="Genomic_DNA"/>
</dbReference>